<dbReference type="STRING" id="1179773.BN6_11780"/>
<dbReference type="Proteomes" id="UP000006281">
    <property type="component" value="Chromosome"/>
</dbReference>
<keyword evidence="2" id="KW-1185">Reference proteome</keyword>
<name>K0JUM1_SACES</name>
<evidence type="ECO:0000313" key="2">
    <source>
        <dbReference type="Proteomes" id="UP000006281"/>
    </source>
</evidence>
<gene>
    <name evidence="1" type="ordered locus">BN6_11780</name>
</gene>
<evidence type="ECO:0000313" key="1">
    <source>
        <dbReference type="EMBL" id="CCH28504.1"/>
    </source>
</evidence>
<dbReference type="PATRIC" id="fig|1179773.3.peg.1184"/>
<organism evidence="1 2">
    <name type="scientific">Saccharothrix espanaensis (strain ATCC 51144 / DSM 44229 / JCM 9112 / NBRC 15066 / NRRL 15764)</name>
    <dbReference type="NCBI Taxonomy" id="1179773"/>
    <lineage>
        <taxon>Bacteria</taxon>
        <taxon>Bacillati</taxon>
        <taxon>Actinomycetota</taxon>
        <taxon>Actinomycetes</taxon>
        <taxon>Pseudonocardiales</taxon>
        <taxon>Pseudonocardiaceae</taxon>
        <taxon>Saccharothrix</taxon>
    </lineage>
</organism>
<dbReference type="KEGG" id="sesp:BN6_11780"/>
<dbReference type="AlphaFoldDB" id="K0JUM1"/>
<dbReference type="EMBL" id="HE804045">
    <property type="protein sequence ID" value="CCH28504.1"/>
    <property type="molecule type" value="Genomic_DNA"/>
</dbReference>
<protein>
    <submittedName>
        <fullName evidence="1">Uncharacterized protein</fullName>
    </submittedName>
</protein>
<dbReference type="HOGENOM" id="CLU_3276212_0_0_11"/>
<proteinExistence type="predicted"/>
<sequence>MTCGRPPGTMDAVDAPGAEWIAVIGYENLPGRPAPAMATRA</sequence>
<accession>K0JUM1</accession>
<reference evidence="1 2" key="1">
    <citation type="journal article" date="2012" name="BMC Genomics">
        <title>Complete genome sequence of Saccharothrix espanaensis DSM 44229T and comparison to the other completely sequenced Pseudonocardiaceae.</title>
        <authorList>
            <person name="Strobel T."/>
            <person name="Al-Dilaimi A."/>
            <person name="Blom J."/>
            <person name="Gessner A."/>
            <person name="Kalinowski J."/>
            <person name="Luzhetska M."/>
            <person name="Puhler A."/>
            <person name="Szczepanowski R."/>
            <person name="Bechthold A."/>
            <person name="Ruckert C."/>
        </authorList>
    </citation>
    <scope>NUCLEOTIDE SEQUENCE [LARGE SCALE GENOMIC DNA]</scope>
    <source>
        <strain evidence="2">ATCC 51144 / DSM 44229 / JCM 9112 / NBRC 15066 / NRRL 15764</strain>
    </source>
</reference>